<dbReference type="STRING" id="153721.MYP_3895"/>
<proteinExistence type="predicted"/>
<organism evidence="1 2">
    <name type="scientific">Sporocytophaga myxococcoides</name>
    <dbReference type="NCBI Taxonomy" id="153721"/>
    <lineage>
        <taxon>Bacteria</taxon>
        <taxon>Pseudomonadati</taxon>
        <taxon>Bacteroidota</taxon>
        <taxon>Cytophagia</taxon>
        <taxon>Cytophagales</taxon>
        <taxon>Cytophagaceae</taxon>
        <taxon>Sporocytophaga</taxon>
    </lineage>
</organism>
<dbReference type="eggNOG" id="COG4832">
    <property type="taxonomic scope" value="Bacteria"/>
</dbReference>
<dbReference type="AlphaFoldDB" id="A0A098LI66"/>
<dbReference type="Proteomes" id="UP000030185">
    <property type="component" value="Unassembled WGS sequence"/>
</dbReference>
<dbReference type="InterPro" id="IPR011256">
    <property type="entry name" value="Reg_factor_effector_dom_sf"/>
</dbReference>
<evidence type="ECO:0000313" key="2">
    <source>
        <dbReference type="Proteomes" id="UP000030185"/>
    </source>
</evidence>
<evidence type="ECO:0000313" key="1">
    <source>
        <dbReference type="EMBL" id="GAL86665.1"/>
    </source>
</evidence>
<name>A0A098LI66_9BACT</name>
<dbReference type="EMBL" id="BBLT01000009">
    <property type="protein sequence ID" value="GAL86665.1"/>
    <property type="molecule type" value="Genomic_DNA"/>
</dbReference>
<comment type="caution">
    <text evidence="1">The sequence shown here is derived from an EMBL/GenBank/DDBJ whole genome shotgun (WGS) entry which is preliminary data.</text>
</comment>
<protein>
    <submittedName>
        <fullName evidence="1">Uncharacterized protein</fullName>
    </submittedName>
</protein>
<dbReference type="Gene3D" id="3.20.80.10">
    <property type="entry name" value="Regulatory factor, effector binding domain"/>
    <property type="match status" value="1"/>
</dbReference>
<sequence>MGLCFLLYVRRINLEFSITEFHRVKVKMHNNNMEALIDLSKHLYDTSIEEVRLVEVPDFNYLTLYGEGPAQLDMHFLQAALTLFKVDEYAKKILSARTPMINICTNEITPIEVLWWKDDRPFDFNLDTRWKWAIMINEPAIVNKDVLNISKEMVLAENPDWSFTQSIALSHLSEGLSLQTSFKGDRAEGKKSLEKVHDFAKSKNLEFVGKYHEIYFEKPEGLRSTQLVTILRFPVSEIKISQII</sequence>
<gene>
    <name evidence="1" type="ORF">MYP_3895</name>
</gene>
<keyword evidence="2" id="KW-1185">Reference proteome</keyword>
<accession>A0A098LI66</accession>
<reference evidence="1 2" key="1">
    <citation type="submission" date="2014-09" db="EMBL/GenBank/DDBJ databases">
        <title>Sporocytophaga myxococcoides PG-01 genome sequencing.</title>
        <authorList>
            <person name="Liu L."/>
            <person name="Gao P.J."/>
            <person name="Chen G.J."/>
            <person name="Wang L.S."/>
        </authorList>
    </citation>
    <scope>NUCLEOTIDE SEQUENCE [LARGE SCALE GENOMIC DNA]</scope>
    <source>
        <strain evidence="1 2">PG-01</strain>
    </source>
</reference>